<sequence length="317" mass="36303">MSKEVNLSKEVNFSKAKAGDDIMHKFLRSIGFSLYQKDRDIDKMLDELTEDLSGMKRIQLDEETNLCEIRKEVAPGMGIAVFGQMDRDGVFRRNYYYPFLRSEDMTSDVSCSIQRHTERETYAGLLDEYKVGISLIFYIDNSFECRERIMDERSLETKRANLTGLAVSGKILLPIQKTEKQRENAKVTAKERNTLLEAAKNGDEDAMETLTIEDIDMYSQISRRVMKEDLYSIIDSCFMPCGVECDQYSVIGEITEIVEKKNQITGEDVYDLKLECSDIVFHVGIAKQDLTGEPAVGRRFKGQIWMQGNVVFDETAD</sequence>
<protein>
    <submittedName>
        <fullName evidence="1">Uncharacterized protein DUF3881</fullName>
    </submittedName>
</protein>
<dbReference type="Pfam" id="PF12997">
    <property type="entry name" value="DUF3881"/>
    <property type="match status" value="1"/>
</dbReference>
<gene>
    <name evidence="1" type="ORF">DFR60_10456</name>
</gene>
<dbReference type="Proteomes" id="UP000248057">
    <property type="component" value="Unassembled WGS sequence"/>
</dbReference>
<dbReference type="InterPro" id="IPR024541">
    <property type="entry name" value="DUF3881"/>
</dbReference>
<evidence type="ECO:0000313" key="2">
    <source>
        <dbReference type="Proteomes" id="UP000248057"/>
    </source>
</evidence>
<dbReference type="AlphaFoldDB" id="A0A2V3Y6R8"/>
<organism evidence="1 2">
    <name type="scientific">Hungatella effluvii</name>
    <dbReference type="NCBI Taxonomy" id="1096246"/>
    <lineage>
        <taxon>Bacteria</taxon>
        <taxon>Bacillati</taxon>
        <taxon>Bacillota</taxon>
        <taxon>Clostridia</taxon>
        <taxon>Lachnospirales</taxon>
        <taxon>Lachnospiraceae</taxon>
        <taxon>Hungatella</taxon>
    </lineage>
</organism>
<reference evidence="1 2" key="1">
    <citation type="submission" date="2018-05" db="EMBL/GenBank/DDBJ databases">
        <title>Genomic Encyclopedia of Type Strains, Phase IV (KMG-IV): sequencing the most valuable type-strain genomes for metagenomic binning, comparative biology and taxonomic classification.</title>
        <authorList>
            <person name="Goeker M."/>
        </authorList>
    </citation>
    <scope>NUCLEOTIDE SEQUENCE [LARGE SCALE GENOMIC DNA]</scope>
    <source>
        <strain evidence="1 2">DSM 24995</strain>
    </source>
</reference>
<proteinExistence type="predicted"/>
<dbReference type="EMBL" id="QJKD01000004">
    <property type="protein sequence ID" value="PXX54232.1"/>
    <property type="molecule type" value="Genomic_DNA"/>
</dbReference>
<name>A0A2V3Y6R8_9FIRM</name>
<accession>A0A2V3Y6R8</accession>
<comment type="caution">
    <text evidence="1">The sequence shown here is derived from an EMBL/GenBank/DDBJ whole genome shotgun (WGS) entry which is preliminary data.</text>
</comment>
<evidence type="ECO:0000313" key="1">
    <source>
        <dbReference type="EMBL" id="PXX54232.1"/>
    </source>
</evidence>
<keyword evidence="2" id="KW-1185">Reference proteome</keyword>